<dbReference type="GO" id="GO:0005739">
    <property type="term" value="C:mitochondrion"/>
    <property type="evidence" value="ECO:0007669"/>
    <property type="project" value="UniProtKB-SubCell"/>
</dbReference>
<evidence type="ECO:0000256" key="4">
    <source>
        <dbReference type="ARBA" id="ARBA00023027"/>
    </source>
</evidence>
<keyword evidence="5" id="KW-0496">Mitochondrion</keyword>
<evidence type="ECO:0000313" key="8">
    <source>
        <dbReference type="EMBL" id="PSR73102.1"/>
    </source>
</evidence>
<dbReference type="Pfam" id="PF02146">
    <property type="entry name" value="SIR2"/>
    <property type="match status" value="1"/>
</dbReference>
<reference evidence="8 9" key="1">
    <citation type="submission" date="2018-02" db="EMBL/GenBank/DDBJ databases">
        <title>Genome sequence of the basidiomycete white-rot fungus Phlebia centrifuga.</title>
        <authorList>
            <person name="Granchi Z."/>
            <person name="Peng M."/>
            <person name="de Vries R.P."/>
            <person name="Hilden K."/>
            <person name="Makela M.R."/>
            <person name="Grigoriev I."/>
            <person name="Riley R."/>
        </authorList>
    </citation>
    <scope>NUCLEOTIDE SEQUENCE [LARGE SCALE GENOMIC DNA]</scope>
    <source>
        <strain evidence="8 9">FBCC195</strain>
    </source>
</reference>
<dbReference type="PANTHER" id="PTHR11085">
    <property type="entry name" value="NAD-DEPENDENT PROTEIN DEACYLASE SIRTUIN-5, MITOCHONDRIAL-RELATED"/>
    <property type="match status" value="1"/>
</dbReference>
<dbReference type="GO" id="GO:0005634">
    <property type="term" value="C:nucleus"/>
    <property type="evidence" value="ECO:0007669"/>
    <property type="project" value="TreeGrafter"/>
</dbReference>
<dbReference type="GO" id="GO:0017136">
    <property type="term" value="F:histone deacetylase activity, NAD-dependent"/>
    <property type="evidence" value="ECO:0007669"/>
    <property type="project" value="TreeGrafter"/>
</dbReference>
<name>A0A2R6NM55_9APHY</name>
<keyword evidence="4" id="KW-0520">NAD</keyword>
<evidence type="ECO:0000256" key="3">
    <source>
        <dbReference type="ARBA" id="ARBA00022679"/>
    </source>
</evidence>
<dbReference type="PANTHER" id="PTHR11085:SF10">
    <property type="entry name" value="NAD-DEPENDENT PROTEIN DEACYLASE SIRTUIN-5, MITOCHONDRIAL-RELATED"/>
    <property type="match status" value="1"/>
</dbReference>
<comment type="subcellular location">
    <subcellularLocation>
        <location evidence="1">Mitochondrion</location>
    </subcellularLocation>
</comment>
<organism evidence="8 9">
    <name type="scientific">Hermanssonia centrifuga</name>
    <dbReference type="NCBI Taxonomy" id="98765"/>
    <lineage>
        <taxon>Eukaryota</taxon>
        <taxon>Fungi</taxon>
        <taxon>Dikarya</taxon>
        <taxon>Basidiomycota</taxon>
        <taxon>Agaricomycotina</taxon>
        <taxon>Agaricomycetes</taxon>
        <taxon>Polyporales</taxon>
        <taxon>Meruliaceae</taxon>
        <taxon>Hermanssonia</taxon>
    </lineage>
</organism>
<evidence type="ECO:0000256" key="1">
    <source>
        <dbReference type="ARBA" id="ARBA00004173"/>
    </source>
</evidence>
<dbReference type="InterPro" id="IPR026591">
    <property type="entry name" value="Sirtuin_cat_small_dom_sf"/>
</dbReference>
<dbReference type="EMBL" id="MLYV02001106">
    <property type="protein sequence ID" value="PSR73102.1"/>
    <property type="molecule type" value="Genomic_DNA"/>
</dbReference>
<sequence>MAEPDKQAFRKALASSKNIIILSGAGASVASGISTFRGSTAGSNVVLSYHTPEAFKETPGAVWFYHERMRQSCLQAKPNDAHKAITALCFPSVLSRIAPAATSPALHVTQNVDSLSSRLLQALPPGEAPPPDTTLLEMHGSIFATRCTSCNHVQRSYSPVLSSALSSLKEGEDNIPVTALPRCGGDAWNGSNRYGRCGGLLRPEVVWFGEIPPLMGEIARKMNWCDLLIIVGTSFSVQPAAGFASQVKKRGGAVAVFNLERSVGDEVADFIFLGKCEETLPDVLDVKRDIELIWPESGA</sequence>
<keyword evidence="3" id="KW-0808">Transferase</keyword>
<accession>A0A2R6NM55</accession>
<evidence type="ECO:0000259" key="7">
    <source>
        <dbReference type="PROSITE" id="PS50305"/>
    </source>
</evidence>
<dbReference type="Gene3D" id="3.30.1600.10">
    <property type="entry name" value="SIR2/SIRT2 'Small Domain"/>
    <property type="match status" value="1"/>
</dbReference>
<dbReference type="STRING" id="98765.A0A2R6NM55"/>
<gene>
    <name evidence="8" type="ORF">PHLCEN_2v11030</name>
</gene>
<dbReference type="InterPro" id="IPR029035">
    <property type="entry name" value="DHS-like_NAD/FAD-binding_dom"/>
</dbReference>
<dbReference type="OrthoDB" id="424302at2759"/>
<feature type="domain" description="Deacetylase sirtuin-type" evidence="7">
    <location>
        <begin position="1"/>
        <end position="295"/>
    </location>
</feature>
<dbReference type="InterPro" id="IPR050134">
    <property type="entry name" value="NAD-dep_sirtuin_deacylases"/>
</dbReference>
<evidence type="ECO:0000256" key="2">
    <source>
        <dbReference type="ARBA" id="ARBA00006924"/>
    </source>
</evidence>
<evidence type="ECO:0000256" key="5">
    <source>
        <dbReference type="ARBA" id="ARBA00023128"/>
    </source>
</evidence>
<dbReference type="PROSITE" id="PS50305">
    <property type="entry name" value="SIRTUIN"/>
    <property type="match status" value="1"/>
</dbReference>
<evidence type="ECO:0000313" key="9">
    <source>
        <dbReference type="Proteomes" id="UP000186601"/>
    </source>
</evidence>
<comment type="caution">
    <text evidence="6">Lacks conserved residue(s) required for the propagation of feature annotation.</text>
</comment>
<dbReference type="InterPro" id="IPR026590">
    <property type="entry name" value="Ssirtuin_cat_dom"/>
</dbReference>
<comment type="caution">
    <text evidence="8">The sequence shown here is derived from an EMBL/GenBank/DDBJ whole genome shotgun (WGS) entry which is preliminary data.</text>
</comment>
<dbReference type="GO" id="GO:0070403">
    <property type="term" value="F:NAD+ binding"/>
    <property type="evidence" value="ECO:0007669"/>
    <property type="project" value="InterPro"/>
</dbReference>
<proteinExistence type="inferred from homology"/>
<dbReference type="Gene3D" id="3.40.50.1220">
    <property type="entry name" value="TPP-binding domain"/>
    <property type="match status" value="1"/>
</dbReference>
<dbReference type="SUPFAM" id="SSF52467">
    <property type="entry name" value="DHS-like NAD/FAD-binding domain"/>
    <property type="match status" value="1"/>
</dbReference>
<keyword evidence="9" id="KW-1185">Reference proteome</keyword>
<dbReference type="Proteomes" id="UP000186601">
    <property type="component" value="Unassembled WGS sequence"/>
</dbReference>
<dbReference type="AlphaFoldDB" id="A0A2R6NM55"/>
<dbReference type="InterPro" id="IPR003000">
    <property type="entry name" value="Sirtuin"/>
</dbReference>
<comment type="similarity">
    <text evidence="2">Belongs to the sirtuin family. Class I subfamily.</text>
</comment>
<protein>
    <recommendedName>
        <fullName evidence="7">Deacetylase sirtuin-type domain-containing protein</fullName>
    </recommendedName>
</protein>
<evidence type="ECO:0000256" key="6">
    <source>
        <dbReference type="PROSITE-ProRule" id="PRU00236"/>
    </source>
</evidence>